<protein>
    <submittedName>
        <fullName evidence="2">(apollo) hypothetical protein</fullName>
    </submittedName>
</protein>
<proteinExistence type="predicted"/>
<keyword evidence="3" id="KW-1185">Reference proteome</keyword>
<reference evidence="2" key="1">
    <citation type="submission" date="2021-04" db="EMBL/GenBank/DDBJ databases">
        <authorList>
            <person name="Tunstrom K."/>
        </authorList>
    </citation>
    <scope>NUCLEOTIDE SEQUENCE</scope>
</reference>
<dbReference type="AlphaFoldDB" id="A0A8S3W1K5"/>
<comment type="caution">
    <text evidence="2">The sequence shown here is derived from an EMBL/GenBank/DDBJ whole genome shotgun (WGS) entry which is preliminary data.</text>
</comment>
<evidence type="ECO:0000256" key="1">
    <source>
        <dbReference type="SAM" id="MobiDB-lite"/>
    </source>
</evidence>
<name>A0A8S3W1K5_PARAO</name>
<organism evidence="2 3">
    <name type="scientific">Parnassius apollo</name>
    <name type="common">Apollo butterfly</name>
    <name type="synonym">Papilio apollo</name>
    <dbReference type="NCBI Taxonomy" id="110799"/>
    <lineage>
        <taxon>Eukaryota</taxon>
        <taxon>Metazoa</taxon>
        <taxon>Ecdysozoa</taxon>
        <taxon>Arthropoda</taxon>
        <taxon>Hexapoda</taxon>
        <taxon>Insecta</taxon>
        <taxon>Pterygota</taxon>
        <taxon>Neoptera</taxon>
        <taxon>Endopterygota</taxon>
        <taxon>Lepidoptera</taxon>
        <taxon>Glossata</taxon>
        <taxon>Ditrysia</taxon>
        <taxon>Papilionoidea</taxon>
        <taxon>Papilionidae</taxon>
        <taxon>Parnassiinae</taxon>
        <taxon>Parnassini</taxon>
        <taxon>Parnassius</taxon>
        <taxon>Parnassius</taxon>
    </lineage>
</organism>
<accession>A0A8S3W1K5</accession>
<feature type="region of interest" description="Disordered" evidence="1">
    <location>
        <begin position="32"/>
        <end position="62"/>
    </location>
</feature>
<dbReference type="EMBL" id="CAJQZP010000058">
    <property type="protein sequence ID" value="CAG4935349.1"/>
    <property type="molecule type" value="Genomic_DNA"/>
</dbReference>
<sequence>MLKVSHREECIRFAVVGEGDGAGVAGAVLQPCGMRPESLSSNDEDDGMRRRDKSPPLRSKPLSEFPGQYLMVCAWSTVDN</sequence>
<dbReference type="Proteomes" id="UP000691718">
    <property type="component" value="Unassembled WGS sequence"/>
</dbReference>
<evidence type="ECO:0000313" key="3">
    <source>
        <dbReference type="Proteomes" id="UP000691718"/>
    </source>
</evidence>
<gene>
    <name evidence="2" type="ORF">PAPOLLO_LOCUS966</name>
</gene>
<evidence type="ECO:0000313" key="2">
    <source>
        <dbReference type="EMBL" id="CAG4935349.1"/>
    </source>
</evidence>